<evidence type="ECO:0000256" key="1">
    <source>
        <dbReference type="ARBA" id="ARBA00022491"/>
    </source>
</evidence>
<dbReference type="EMBL" id="JAPWGY010000016">
    <property type="protein sequence ID" value="MCZ4283068.1"/>
    <property type="molecule type" value="Genomic_DNA"/>
</dbReference>
<dbReference type="PANTHER" id="PTHR47506">
    <property type="entry name" value="TRANSCRIPTIONAL REGULATORY PROTEIN"/>
    <property type="match status" value="1"/>
</dbReference>
<dbReference type="RefSeq" id="WP_269425189.1">
    <property type="nucleotide sequence ID" value="NZ_JAPWGY010000016.1"/>
</dbReference>
<dbReference type="Proteomes" id="UP001069802">
    <property type="component" value="Unassembled WGS sequence"/>
</dbReference>
<evidence type="ECO:0000256" key="3">
    <source>
        <dbReference type="ARBA" id="ARBA00023125"/>
    </source>
</evidence>
<gene>
    <name evidence="7" type="ORF">O4H49_19950</name>
</gene>
<dbReference type="PANTHER" id="PTHR47506:SF1">
    <property type="entry name" value="HTH-TYPE TRANSCRIPTIONAL REGULATOR YJDC"/>
    <property type="match status" value="1"/>
</dbReference>
<evidence type="ECO:0000313" key="8">
    <source>
        <dbReference type="Proteomes" id="UP001069802"/>
    </source>
</evidence>
<keyword evidence="4" id="KW-0804">Transcription</keyword>
<keyword evidence="3 5" id="KW-0238">DNA-binding</keyword>
<evidence type="ECO:0000313" key="7">
    <source>
        <dbReference type="EMBL" id="MCZ4283068.1"/>
    </source>
</evidence>
<sequence length="205" mass="23625">MANGKRQRLDPDDRKQLLLQSARDSLARYGAQGTGVREICKEIGVSPGLLTHYFNGKDSLFIEAYIDMAQSYNAEILKITENPNFSAEQRMKNLFDLYFSSDWVDEATTGTYIGFWSLSRTIPELRDAFNKTFKIQHHAIETLVSDLVEERQVDIDPKPFAAFLLVCLEGTWFQLCFNPEVVEKESIQALCWDWLEIYLLHKSKS</sequence>
<name>A0ABT4LPM9_9PROT</name>
<dbReference type="SUPFAM" id="SSF48498">
    <property type="entry name" value="Tetracyclin repressor-like, C-terminal domain"/>
    <property type="match status" value="1"/>
</dbReference>
<protein>
    <submittedName>
        <fullName evidence="7">TetR/AcrR family transcriptional regulator</fullName>
    </submittedName>
</protein>
<proteinExistence type="predicted"/>
<comment type="caution">
    <text evidence="7">The sequence shown here is derived from an EMBL/GenBank/DDBJ whole genome shotgun (WGS) entry which is preliminary data.</text>
</comment>
<dbReference type="Gene3D" id="1.10.357.10">
    <property type="entry name" value="Tetracycline Repressor, domain 2"/>
    <property type="match status" value="1"/>
</dbReference>
<dbReference type="PROSITE" id="PS50977">
    <property type="entry name" value="HTH_TETR_2"/>
    <property type="match status" value="1"/>
</dbReference>
<feature type="DNA-binding region" description="H-T-H motif" evidence="5">
    <location>
        <begin position="35"/>
        <end position="54"/>
    </location>
</feature>
<keyword evidence="8" id="KW-1185">Reference proteome</keyword>
<dbReference type="InterPro" id="IPR009057">
    <property type="entry name" value="Homeodomain-like_sf"/>
</dbReference>
<dbReference type="InterPro" id="IPR036271">
    <property type="entry name" value="Tet_transcr_reg_TetR-rel_C_sf"/>
</dbReference>
<reference evidence="7" key="1">
    <citation type="submission" date="2022-12" db="EMBL/GenBank/DDBJ databases">
        <title>Bacterial isolates from different developmental stages of Nematostella vectensis.</title>
        <authorList>
            <person name="Fraune S."/>
        </authorList>
    </citation>
    <scope>NUCLEOTIDE SEQUENCE</scope>
    <source>
        <strain evidence="7">G21630-S1</strain>
    </source>
</reference>
<dbReference type="Pfam" id="PF13977">
    <property type="entry name" value="TetR_C_6"/>
    <property type="match status" value="1"/>
</dbReference>
<evidence type="ECO:0000259" key="6">
    <source>
        <dbReference type="PROSITE" id="PS50977"/>
    </source>
</evidence>
<keyword evidence="2" id="KW-0805">Transcription regulation</keyword>
<dbReference type="InterPro" id="IPR039538">
    <property type="entry name" value="BetI_C"/>
</dbReference>
<evidence type="ECO:0000256" key="2">
    <source>
        <dbReference type="ARBA" id="ARBA00023015"/>
    </source>
</evidence>
<dbReference type="Pfam" id="PF00440">
    <property type="entry name" value="TetR_N"/>
    <property type="match status" value="1"/>
</dbReference>
<organism evidence="7 8">
    <name type="scientific">Kiloniella laminariae</name>
    <dbReference type="NCBI Taxonomy" id="454162"/>
    <lineage>
        <taxon>Bacteria</taxon>
        <taxon>Pseudomonadati</taxon>
        <taxon>Pseudomonadota</taxon>
        <taxon>Alphaproteobacteria</taxon>
        <taxon>Rhodospirillales</taxon>
        <taxon>Kiloniellaceae</taxon>
        <taxon>Kiloniella</taxon>
    </lineage>
</organism>
<keyword evidence="1" id="KW-0678">Repressor</keyword>
<feature type="domain" description="HTH tetR-type" evidence="6">
    <location>
        <begin position="12"/>
        <end position="72"/>
    </location>
</feature>
<evidence type="ECO:0000256" key="5">
    <source>
        <dbReference type="PROSITE-ProRule" id="PRU00335"/>
    </source>
</evidence>
<dbReference type="InterPro" id="IPR001647">
    <property type="entry name" value="HTH_TetR"/>
</dbReference>
<evidence type="ECO:0000256" key="4">
    <source>
        <dbReference type="ARBA" id="ARBA00023163"/>
    </source>
</evidence>
<dbReference type="SUPFAM" id="SSF46689">
    <property type="entry name" value="Homeodomain-like"/>
    <property type="match status" value="1"/>
</dbReference>
<accession>A0ABT4LPM9</accession>